<dbReference type="RefSeq" id="WP_031329659.1">
    <property type="nucleotide sequence ID" value="NZ_CP012605.1"/>
</dbReference>
<evidence type="ECO:0000313" key="1">
    <source>
        <dbReference type="EMBL" id="ANJ73419.1"/>
    </source>
</evidence>
<reference evidence="2" key="1">
    <citation type="submission" date="2016-06" db="EMBL/GenBank/DDBJ databases">
        <authorList>
            <person name="Xu Y."/>
            <person name="Nagy A."/>
            <person name="Yan X."/>
            <person name="Kim S.W."/>
            <person name="Haley B."/>
            <person name="Liu N.T."/>
            <person name="Nou X."/>
        </authorList>
    </citation>
    <scope>NUCLEOTIDE SEQUENCE [LARGE SCALE GENOMIC DNA]</scope>
    <source>
        <strain evidence="2">ATCC 49129</strain>
    </source>
</reference>
<dbReference type="AlphaFoldDB" id="A0A191ZZ67"/>
<dbReference type="Proteomes" id="UP000078572">
    <property type="component" value="Chromosome 1"/>
</dbReference>
<dbReference type="InterPro" id="IPR018682">
    <property type="entry name" value="DUF2167_membr"/>
</dbReference>
<accession>A0A191ZZ67</accession>
<dbReference type="Pfam" id="PF09935">
    <property type="entry name" value="DUF2167"/>
    <property type="match status" value="1"/>
</dbReference>
<sequence>MGMGFQGALRAWASALACTGVMGLMGAAAAHAQSAPSAGPNPEQEIKQAWAAAKASAKAGPTSIELRDQAALKIGANQVFIPQPAAGQLMHAMGNGNNQDLLGLVMPTDEESDWMVIAEYEASGYIKDDDAKDWNVDDLFKSLKEGTAAANEEREKRGIPALEIQGWVERPHYDAATHRLIWSMAARSKGQPDNEPESVNYNTYALGRDGYISLNLITASDHVNADKPAVQKLLADLDFKDGKRYTDFNAKTDKVAEYGLAALVGGIAAKKLGLFAVIAAFLAKFAKVAILAVAGFGAAIAKFFKRKPSA</sequence>
<gene>
    <name evidence="1" type="ORF">A9Y76_13500</name>
</gene>
<dbReference type="GeneID" id="61527030"/>
<organism evidence="1 2">
    <name type="scientific">Ralstonia insidiosa</name>
    <dbReference type="NCBI Taxonomy" id="190721"/>
    <lineage>
        <taxon>Bacteria</taxon>
        <taxon>Pseudomonadati</taxon>
        <taxon>Pseudomonadota</taxon>
        <taxon>Betaproteobacteria</taxon>
        <taxon>Burkholderiales</taxon>
        <taxon>Burkholderiaceae</taxon>
        <taxon>Ralstonia</taxon>
    </lineage>
</organism>
<dbReference type="OrthoDB" id="196355at2"/>
<dbReference type="STRING" id="190721.ACS15_2822"/>
<evidence type="ECO:0000313" key="2">
    <source>
        <dbReference type="Proteomes" id="UP000078572"/>
    </source>
</evidence>
<name>A0A191ZZ67_9RALS</name>
<proteinExistence type="predicted"/>
<keyword evidence="2" id="KW-1185">Reference proteome</keyword>
<dbReference type="EMBL" id="CP016022">
    <property type="protein sequence ID" value="ANJ73419.1"/>
    <property type="molecule type" value="Genomic_DNA"/>
</dbReference>
<protein>
    <submittedName>
        <fullName evidence="1">Uncharacterized protein</fullName>
    </submittedName>
</protein>